<dbReference type="EMBL" id="MH507506">
    <property type="protein sequence ID" value="QEA08651.1"/>
    <property type="molecule type" value="Genomic_RNA"/>
</dbReference>
<dbReference type="RefSeq" id="YP_010797938.1">
    <property type="nucleotide sequence ID" value="NC_076261.1"/>
</dbReference>
<reference evidence="1" key="1">
    <citation type="journal article" date="2020" name="Vet. Res.">
        <title>Hayes Yard virus: a novel ephemerovirus isolated from a bull with severe clinical signs of bovine ephemeral fever is most closely related to Puchong virus.</title>
        <authorList>
            <person name="Blasdell K.R."/>
            <person name="Davis S.S."/>
            <person name="Voysey R."/>
            <person name="Bulach D.M."/>
            <person name="Middleton D."/>
            <person name="Williams S."/>
            <person name="Harmsen M.B."/>
            <person name="Weir R.P."/>
            <person name="Crameri S."/>
            <person name="Walsh S.J."/>
            <person name="Peck G.R."/>
            <person name="Tesh R.B."/>
            <person name="Boyle D.B."/>
            <person name="Melville L.F."/>
            <person name="Walker P.J."/>
        </authorList>
    </citation>
    <scope>NUCLEOTIDE SEQUENCE</scope>
    <source>
        <strain evidence="1">DPP4816</strain>
    </source>
</reference>
<name>A0A7D0MS58_9RHAB</name>
<dbReference type="GeneID" id="80535945"/>
<proteinExistence type="predicted"/>
<organism evidence="1">
    <name type="scientific">Hayes Yard virus</name>
    <dbReference type="NCBI Taxonomy" id="2602440"/>
    <lineage>
        <taxon>Viruses</taxon>
        <taxon>Riboviria</taxon>
        <taxon>Orthornavirae</taxon>
        <taxon>Negarnaviricota</taxon>
        <taxon>Haploviricotina</taxon>
        <taxon>Monjiviricetes</taxon>
        <taxon>Mononegavirales</taxon>
        <taxon>Rhabdoviridae</taxon>
        <taxon>Alpharhabdovirinae</taxon>
        <taxon>Ephemerovirus</taxon>
        <taxon>Ephemerovirus hayes</taxon>
    </lineage>
</organism>
<evidence type="ECO:0000313" key="1">
    <source>
        <dbReference type="EMBL" id="QEA08651.1"/>
    </source>
</evidence>
<dbReference type="Proteomes" id="UP000676204">
    <property type="component" value="Segment"/>
</dbReference>
<keyword evidence="2" id="KW-1185">Reference proteome</keyword>
<accession>A0A7D0MS58</accession>
<sequence>MESFKTNGFVTNYDLERLKNNLQDDSLNEDEETIFVKAQGEEIEKVNNPIVGLPEDAFLLNREISLEEFETGASGNWEDDVLKIVELAESPHIPLFNMKTECNRTDEERPNRYVPRREEECVSQLGIHDVQKVTQALNLFGLKEHKDYVLEGNENGYITLRKLLRDREGIKKEKHGDPQKTTDSLTHDGDTTFDKIMNALKLGIRIKKKIGRGFVKINVENFPMTHHEIHAWSLTQKGGFQTMEESVQCLFKKSKQLRGLSKGLDLENIIILE</sequence>
<dbReference type="KEGG" id="vg:80535945"/>
<evidence type="ECO:0000313" key="2">
    <source>
        <dbReference type="Proteomes" id="UP000676204"/>
    </source>
</evidence>
<protein>
    <submittedName>
        <fullName evidence="1">Phosphoprotein</fullName>
    </submittedName>
</protein>